<evidence type="ECO:0000256" key="1">
    <source>
        <dbReference type="ARBA" id="ARBA00004910"/>
    </source>
</evidence>
<evidence type="ECO:0000256" key="4">
    <source>
        <dbReference type="ARBA" id="ARBA00023002"/>
    </source>
</evidence>
<accession>A0A934N7A0</accession>
<dbReference type="Pfam" id="PF01872">
    <property type="entry name" value="RibD_C"/>
    <property type="match status" value="1"/>
</dbReference>
<keyword evidence="7" id="KW-1185">Reference proteome</keyword>
<dbReference type="GO" id="GO:0008703">
    <property type="term" value="F:5-amino-6-(5-phosphoribosylamino)uracil reductase activity"/>
    <property type="evidence" value="ECO:0007669"/>
    <property type="project" value="UniProtKB-EC"/>
</dbReference>
<keyword evidence="3" id="KW-0521">NADP</keyword>
<dbReference type="InterPro" id="IPR050765">
    <property type="entry name" value="Riboflavin_Biosynth_HTPR"/>
</dbReference>
<keyword evidence="6" id="KW-0378">Hydrolase</keyword>
<dbReference type="GO" id="GO:0016787">
    <property type="term" value="F:hydrolase activity"/>
    <property type="evidence" value="ECO:0007669"/>
    <property type="project" value="UniProtKB-KW"/>
</dbReference>
<evidence type="ECO:0000256" key="2">
    <source>
        <dbReference type="ARBA" id="ARBA00013173"/>
    </source>
</evidence>
<dbReference type="InterPro" id="IPR004794">
    <property type="entry name" value="Eubact_RibD"/>
</dbReference>
<sequence length="240" mass="25205">MIGDVLTDLGGRPFVTWKFAASLDGRIAAADGSSRWITSEEARADAHRLRAESDAVVVGSGTQRMDDPQLTVRGIRVIRQPLRVVVDTNARTAADARVLDAEAPTLIAVAQDAGATHLEGRAEVVRLPRDAQGLDLAALLDALAARQVRSILLEGGPTLAASFLALGLVDRVIAYLAPVLIGGGGRAAIEGAGATSIEEALRLRLEELVRIGSDLRLTATLKPEARGARWSPALAPLPHA</sequence>
<dbReference type="Gene3D" id="3.40.430.10">
    <property type="entry name" value="Dihydrofolate Reductase, subunit A"/>
    <property type="match status" value="1"/>
</dbReference>
<comment type="pathway">
    <text evidence="1">Cofactor biosynthesis; riboflavin biosynthesis; 5-amino-6-(D-ribitylamino)uracil from GTP: step 3/4.</text>
</comment>
<keyword evidence="4 6" id="KW-0560">Oxidoreductase</keyword>
<feature type="domain" description="Bacterial bifunctional deaminase-reductase C-terminal" evidence="5">
    <location>
        <begin position="13"/>
        <end position="215"/>
    </location>
</feature>
<dbReference type="Proteomes" id="UP000612893">
    <property type="component" value="Unassembled WGS sequence"/>
</dbReference>
<evidence type="ECO:0000259" key="5">
    <source>
        <dbReference type="Pfam" id="PF01872"/>
    </source>
</evidence>
<organism evidence="6 7">
    <name type="scientific">Candidatus Nephthysia bennettiae</name>
    <dbReference type="NCBI Taxonomy" id="3127016"/>
    <lineage>
        <taxon>Bacteria</taxon>
        <taxon>Bacillati</taxon>
        <taxon>Candidatus Dormiibacterota</taxon>
        <taxon>Candidatus Dormibacteria</taxon>
        <taxon>Candidatus Dormibacterales</taxon>
        <taxon>Candidatus Dormibacteraceae</taxon>
        <taxon>Candidatus Nephthysia</taxon>
    </lineage>
</organism>
<evidence type="ECO:0000313" key="6">
    <source>
        <dbReference type="EMBL" id="MBJ7596733.1"/>
    </source>
</evidence>
<dbReference type="NCBIfam" id="TIGR00326">
    <property type="entry name" value="eubact_ribD"/>
    <property type="match status" value="1"/>
</dbReference>
<dbReference type="EMBL" id="JAEKNR010000020">
    <property type="protein sequence ID" value="MBJ7596733.1"/>
    <property type="molecule type" value="Genomic_DNA"/>
</dbReference>
<dbReference type="SUPFAM" id="SSF53597">
    <property type="entry name" value="Dihydrofolate reductase-like"/>
    <property type="match status" value="1"/>
</dbReference>
<evidence type="ECO:0000256" key="3">
    <source>
        <dbReference type="ARBA" id="ARBA00022857"/>
    </source>
</evidence>
<dbReference type="InterPro" id="IPR011549">
    <property type="entry name" value="RibD_C"/>
</dbReference>
<protein>
    <recommendedName>
        <fullName evidence="2">5-amino-6-(5-phosphoribosylamino)uracil reductase</fullName>
        <ecNumber evidence="2">1.1.1.193</ecNumber>
    </recommendedName>
</protein>
<dbReference type="NCBIfam" id="TIGR00227">
    <property type="entry name" value="ribD_Cterm"/>
    <property type="match status" value="1"/>
</dbReference>
<dbReference type="EC" id="1.1.1.193" evidence="2"/>
<reference evidence="6" key="1">
    <citation type="submission" date="2020-10" db="EMBL/GenBank/DDBJ databases">
        <title>Ca. Dormibacterota MAGs.</title>
        <authorList>
            <person name="Montgomery K."/>
        </authorList>
    </citation>
    <scope>NUCLEOTIDE SEQUENCE [LARGE SCALE GENOMIC DNA]</scope>
    <source>
        <strain evidence="6">SC8812_S17_10</strain>
    </source>
</reference>
<dbReference type="PANTHER" id="PTHR38011:SF7">
    <property type="entry name" value="2,5-DIAMINO-6-RIBOSYLAMINO-4(3H)-PYRIMIDINONE 5'-PHOSPHATE REDUCTASE"/>
    <property type="match status" value="1"/>
</dbReference>
<dbReference type="PANTHER" id="PTHR38011">
    <property type="entry name" value="DIHYDROFOLATE REDUCTASE FAMILY PROTEIN (AFU_ORTHOLOGUE AFUA_8G06820)"/>
    <property type="match status" value="1"/>
</dbReference>
<name>A0A934N7A0_9BACT</name>
<dbReference type="InterPro" id="IPR024072">
    <property type="entry name" value="DHFR-like_dom_sf"/>
</dbReference>
<gene>
    <name evidence="6" type="primary">ribD</name>
    <name evidence="6" type="ORF">JF922_01415</name>
</gene>
<dbReference type="AlphaFoldDB" id="A0A934N7A0"/>
<comment type="caution">
    <text evidence="6">The sequence shown here is derived from an EMBL/GenBank/DDBJ whole genome shotgun (WGS) entry which is preliminary data.</text>
</comment>
<evidence type="ECO:0000313" key="7">
    <source>
        <dbReference type="Proteomes" id="UP000612893"/>
    </source>
</evidence>
<proteinExistence type="predicted"/>
<dbReference type="InterPro" id="IPR002734">
    <property type="entry name" value="RibDG_C"/>
</dbReference>